<keyword evidence="3" id="KW-0675">Receptor</keyword>
<feature type="domain" description="TonB-dependent receptor plug" evidence="2">
    <location>
        <begin position="118"/>
        <end position="211"/>
    </location>
</feature>
<evidence type="ECO:0000313" key="4">
    <source>
        <dbReference type="Proteomes" id="UP000185839"/>
    </source>
</evidence>
<dbReference type="InterPro" id="IPR008969">
    <property type="entry name" value="CarboxyPept-like_regulatory"/>
</dbReference>
<keyword evidence="1" id="KW-0732">Signal</keyword>
<evidence type="ECO:0000256" key="1">
    <source>
        <dbReference type="SAM" id="SignalP"/>
    </source>
</evidence>
<proteinExistence type="predicted"/>
<protein>
    <submittedName>
        <fullName evidence="3">Outer membrane receptor proteins, mostly Fe transport</fullName>
    </submittedName>
</protein>
<sequence length="809" mass="92693">MKKLLLLLAVMPIFAFSQINLKVLDNDGNPVSQANVSYNNQVFTTDAKGFVKIPLAESEQKLSVEKENFRGFTKNIKITPKVQNLNVLFANVERESQIQEVVFQKKGKPKTTDLTSIEISAKEAQQVASLSGGVEGLLKTLPSVNSNAELSSQYMVRGGNYDENLIYINDIEIYRPFLIRNSLQEGLSIINPDMVQAINFSAGGFEAKYGDKMSSALNIYYRQPTKFELSGEVSLIGARLSTGFASKNKKLSALFSARYRNTNLVLNTLNEDTDFNPQYMDFQTYINYKFNEKWDVSFIGYWSKNDYEMIPKVKEVDFGSLQTPLKLSVFYNGKEDDQYKNMMGTATINFKPNKKWKFSLDSFAYQNREKEYYSIASAYQLQTFDPITGAPVTSYDVGGQIDHARNDLMVKTYGAQLKTKFSPDLNTDFEVGLKFEKENLQDFTNEWQLVDSLGYSTPRDFVNPGTLDASQLRLRFNISGANHIQPTRMSGYAQYSKKFFWGDNRVFVNAGVRASHWDFNNETIISPRAQFAVKPNWDMDMLFKVSGGIYYQAPFYKEIKDLDGNFNPNIKSQRSMQIILANDYEFKMVNRPFKLTTELYYKKMDHLIPYYLDNVRIRYSGQNNSEGYAYGIDTRLFGEFVPGVDSWISASYARVKENIDGRGDISRPTDPRFRFSMFYQDYMPKFPSMRVNLTLVYANGLPSGTPISLDNNGKPDFEAPYKYQRTLPSYKRVDIGLSKVFIDQKDNKANGQFWGKFRELTLGVQIFNAFNISNTVANQWVNDVSTGYNYPVPVRLTGRFFNVKLEFKL</sequence>
<evidence type="ECO:0000313" key="3">
    <source>
        <dbReference type="EMBL" id="SIS61151.1"/>
    </source>
</evidence>
<name>A0A1N7KHR1_9FLAO</name>
<feature type="signal peptide" evidence="1">
    <location>
        <begin position="1"/>
        <end position="17"/>
    </location>
</feature>
<evidence type="ECO:0000259" key="2">
    <source>
        <dbReference type="Pfam" id="PF07715"/>
    </source>
</evidence>
<dbReference type="Proteomes" id="UP000185839">
    <property type="component" value="Unassembled WGS sequence"/>
</dbReference>
<organism evidence="3 4">
    <name type="scientific">Kaistella chaponensis</name>
    <dbReference type="NCBI Taxonomy" id="713588"/>
    <lineage>
        <taxon>Bacteria</taxon>
        <taxon>Pseudomonadati</taxon>
        <taxon>Bacteroidota</taxon>
        <taxon>Flavobacteriia</taxon>
        <taxon>Flavobacteriales</taxon>
        <taxon>Weeksellaceae</taxon>
        <taxon>Chryseobacterium group</taxon>
        <taxon>Kaistella</taxon>
    </lineage>
</organism>
<dbReference type="SUPFAM" id="SSF49464">
    <property type="entry name" value="Carboxypeptidase regulatory domain-like"/>
    <property type="match status" value="1"/>
</dbReference>
<dbReference type="Gene3D" id="2.170.130.10">
    <property type="entry name" value="TonB-dependent receptor, plug domain"/>
    <property type="match status" value="1"/>
</dbReference>
<dbReference type="Pfam" id="PF07715">
    <property type="entry name" value="Plug"/>
    <property type="match status" value="1"/>
</dbReference>
<feature type="chain" id="PRO_5012704100" evidence="1">
    <location>
        <begin position="18"/>
        <end position="809"/>
    </location>
</feature>
<dbReference type="STRING" id="713588.SAMN05421789_103207"/>
<dbReference type="InterPro" id="IPR012910">
    <property type="entry name" value="Plug_dom"/>
</dbReference>
<dbReference type="AlphaFoldDB" id="A0A1N7KHR1"/>
<dbReference type="Gene3D" id="2.60.40.1120">
    <property type="entry name" value="Carboxypeptidase-like, regulatory domain"/>
    <property type="match status" value="1"/>
</dbReference>
<keyword evidence="4" id="KW-1185">Reference proteome</keyword>
<dbReference type="EMBL" id="FTOI01000003">
    <property type="protein sequence ID" value="SIS61151.1"/>
    <property type="molecule type" value="Genomic_DNA"/>
</dbReference>
<gene>
    <name evidence="3" type="ORF">SAMN05421789_103207</name>
</gene>
<dbReference type="SUPFAM" id="SSF56935">
    <property type="entry name" value="Porins"/>
    <property type="match status" value="1"/>
</dbReference>
<dbReference type="RefSeq" id="WP_245820646.1">
    <property type="nucleotide sequence ID" value="NZ_DAOOBN010000080.1"/>
</dbReference>
<accession>A0A1N7KHR1</accession>
<dbReference type="InterPro" id="IPR037066">
    <property type="entry name" value="Plug_dom_sf"/>
</dbReference>
<reference evidence="4" key="1">
    <citation type="submission" date="2017-01" db="EMBL/GenBank/DDBJ databases">
        <authorList>
            <person name="Varghese N."/>
            <person name="Submissions S."/>
        </authorList>
    </citation>
    <scope>NUCLEOTIDE SEQUENCE [LARGE SCALE GENOMIC DNA]</scope>
    <source>
        <strain evidence="4">DSM 23145</strain>
    </source>
</reference>